<feature type="transmembrane region" description="Helical" evidence="1">
    <location>
        <begin position="21"/>
        <end position="46"/>
    </location>
</feature>
<accession>A0A2M3ZX50</accession>
<evidence type="ECO:0000256" key="1">
    <source>
        <dbReference type="SAM" id="Phobius"/>
    </source>
</evidence>
<organism evidence="2">
    <name type="scientific">Anopheles braziliensis</name>
    <dbReference type="NCBI Taxonomy" id="58242"/>
    <lineage>
        <taxon>Eukaryota</taxon>
        <taxon>Metazoa</taxon>
        <taxon>Ecdysozoa</taxon>
        <taxon>Arthropoda</taxon>
        <taxon>Hexapoda</taxon>
        <taxon>Insecta</taxon>
        <taxon>Pterygota</taxon>
        <taxon>Neoptera</taxon>
        <taxon>Endopterygota</taxon>
        <taxon>Diptera</taxon>
        <taxon>Nematocera</taxon>
        <taxon>Culicoidea</taxon>
        <taxon>Culicidae</taxon>
        <taxon>Anophelinae</taxon>
        <taxon>Anopheles</taxon>
    </lineage>
</organism>
<proteinExistence type="predicted"/>
<reference evidence="2" key="1">
    <citation type="submission" date="2018-01" db="EMBL/GenBank/DDBJ databases">
        <title>An insight into the sialome of Amazonian anophelines.</title>
        <authorList>
            <person name="Ribeiro J.M."/>
            <person name="Scarpassa V."/>
            <person name="Calvo E."/>
        </authorList>
    </citation>
    <scope>NUCLEOTIDE SEQUENCE</scope>
    <source>
        <tissue evidence="2">Salivary glands</tissue>
    </source>
</reference>
<keyword evidence="1" id="KW-1133">Transmembrane helix</keyword>
<sequence>MNVKFCKMQVRPLPWRCTQALRLLGVRAIPTFSSAITTMLLFMRIWHKNWLPFTTLDHPEVSYRFIFSWRMLRAILDRRARWPPR</sequence>
<evidence type="ECO:0000313" key="2">
    <source>
        <dbReference type="EMBL" id="MBW33146.1"/>
    </source>
</evidence>
<dbReference type="AlphaFoldDB" id="A0A2M3ZX50"/>
<keyword evidence="1" id="KW-0472">Membrane</keyword>
<protein>
    <submittedName>
        <fullName evidence="2">Putative secreted peptide</fullName>
    </submittedName>
</protein>
<name>A0A2M3ZX50_9DIPT</name>
<dbReference type="EMBL" id="GGFM01012395">
    <property type="protein sequence ID" value="MBW33146.1"/>
    <property type="molecule type" value="Transcribed_RNA"/>
</dbReference>
<keyword evidence="1" id="KW-0812">Transmembrane</keyword>